<dbReference type="RefSeq" id="WP_316516134.1">
    <property type="nucleotide sequence ID" value="NZ_OY726395.1"/>
</dbReference>
<dbReference type="Proteomes" id="UP001190466">
    <property type="component" value="Chromosome"/>
</dbReference>
<dbReference type="InterPro" id="IPR014544">
    <property type="entry name" value="UCP028408"/>
</dbReference>
<accession>A0ABM9MCL1</accession>
<dbReference type="EMBL" id="OY726395">
    <property type="protein sequence ID" value="CAJ1581940.1"/>
    <property type="molecule type" value="Genomic_DNA"/>
</dbReference>
<dbReference type="PIRSF" id="PIRSF028408">
    <property type="entry name" value="UCP028408"/>
    <property type="match status" value="1"/>
</dbReference>
<evidence type="ECO:0000313" key="4">
    <source>
        <dbReference type="Proteomes" id="UP001190466"/>
    </source>
</evidence>
<dbReference type="InterPro" id="IPR024537">
    <property type="entry name" value="DUF3322"/>
</dbReference>
<dbReference type="Pfam" id="PF11795">
    <property type="entry name" value="DUF3322"/>
    <property type="match status" value="1"/>
</dbReference>
<proteinExistence type="predicted"/>
<evidence type="ECO:0000259" key="2">
    <source>
        <dbReference type="Pfam" id="PF11795"/>
    </source>
</evidence>
<gene>
    <name evidence="3" type="ORF">MU0050_001813</name>
</gene>
<keyword evidence="4" id="KW-1185">Reference proteome</keyword>
<evidence type="ECO:0000259" key="1">
    <source>
        <dbReference type="Pfam" id="PF09983"/>
    </source>
</evidence>
<dbReference type="InterPro" id="IPR024534">
    <property type="entry name" value="JetD_C"/>
</dbReference>
<organism evidence="3 4">
    <name type="scientific">[Mycobacterium] wendilense</name>
    <dbReference type="NCBI Taxonomy" id="3064284"/>
    <lineage>
        <taxon>Bacteria</taxon>
        <taxon>Bacillati</taxon>
        <taxon>Actinomycetota</taxon>
        <taxon>Actinomycetes</taxon>
        <taxon>Mycobacteriales</taxon>
        <taxon>Mycobacteriaceae</taxon>
        <taxon>Mycolicibacter</taxon>
    </lineage>
</organism>
<feature type="domain" description="DUF3322" evidence="2">
    <location>
        <begin position="8"/>
        <end position="190"/>
    </location>
</feature>
<dbReference type="Pfam" id="PF09983">
    <property type="entry name" value="JetD_C"/>
    <property type="match status" value="1"/>
</dbReference>
<feature type="domain" description="Wadjet protein JetD C-terminal" evidence="1">
    <location>
        <begin position="204"/>
        <end position="378"/>
    </location>
</feature>
<evidence type="ECO:0000313" key="3">
    <source>
        <dbReference type="EMBL" id="CAJ1581940.1"/>
    </source>
</evidence>
<protein>
    <submittedName>
        <fullName evidence="3">DUF2220 family protein</fullName>
    </submittedName>
</protein>
<sequence length="387" mass="43812">MSQAWTTPDDIAAKVKRRWNDGSLLRAYAEGEPFVAIEVPLRGPTPTQIGADIEAARAWVAALDDGRRDDTRFTLEWKTVGGRHVGRNTLPVRAVVSSWDQAWTLLGVTSMVRRFDELLVSTQQHPRIRAWLIANPHRALSLAPELPQLIAAYLWLDDHRQSRRYLREISAPGVDTKFVERRRSDLAGMLGIPSKPTEFLSGLGLQSKPVMVRLRPAPSLGLPAPLTELAVRSEELAQLDVRPRIAVVIENEVSYLSAEVPDGGIVFWGKGFEVDNVGRLPWLGGVDVVYWGDIDTHGFAILDRLRAWLPATRSVLMDRVTLLQHRDRWVGEDRPSRSLLTRLTRDEQNLYRDLVEDGLGDRVRLEQERIDWSWAQQQLRAATRVQV</sequence>
<name>A0ABM9MCL1_9MYCO</name>
<reference evidence="3 4" key="1">
    <citation type="submission" date="2023-08" db="EMBL/GenBank/DDBJ databases">
        <authorList>
            <person name="Folkvardsen B D."/>
            <person name="Norman A."/>
        </authorList>
    </citation>
    <scope>NUCLEOTIDE SEQUENCE [LARGE SCALE GENOMIC DNA]</scope>
    <source>
        <strain evidence="3 4">Mu0050</strain>
    </source>
</reference>